<reference evidence="2 3" key="1">
    <citation type="journal article" date="2019" name="Int. J. Syst. Evol. Microbiol.">
        <title>The Global Catalogue of Microorganisms (GCM) 10K type strain sequencing project: providing services to taxonomists for standard genome sequencing and annotation.</title>
        <authorList>
            <consortium name="The Broad Institute Genomics Platform"/>
            <consortium name="The Broad Institute Genome Sequencing Center for Infectious Disease"/>
            <person name="Wu L."/>
            <person name="Ma J."/>
        </authorList>
    </citation>
    <scope>NUCLEOTIDE SEQUENCE [LARGE SCALE GENOMIC DNA]</scope>
    <source>
        <strain evidence="2 3">JCM 10367</strain>
    </source>
</reference>
<protein>
    <submittedName>
        <fullName evidence="2">Uncharacterized protein</fullName>
    </submittedName>
</protein>
<feature type="region of interest" description="Disordered" evidence="1">
    <location>
        <begin position="51"/>
        <end position="120"/>
    </location>
</feature>
<organism evidence="2 3">
    <name type="scientific">Streptomyces thermocarboxydovorans</name>
    <dbReference type="NCBI Taxonomy" id="59298"/>
    <lineage>
        <taxon>Bacteria</taxon>
        <taxon>Bacillati</taxon>
        <taxon>Actinomycetota</taxon>
        <taxon>Actinomycetes</taxon>
        <taxon>Kitasatosporales</taxon>
        <taxon>Streptomycetaceae</taxon>
        <taxon>Streptomyces</taxon>
    </lineage>
</organism>
<sequence length="120" mass="12595">MPRDGADEDLDRVVVVARCAAAQQGERAGIVEQTEQVHGSGLLVRVSWETTGTRERARRETPKAAPRAAFAKFWERAVSGPPGERSTTSSDSGPNARACPDPSASAAPAAGGAGQPRLTW</sequence>
<feature type="compositionally biased region" description="Low complexity" evidence="1">
    <location>
        <begin position="63"/>
        <end position="72"/>
    </location>
</feature>
<dbReference type="Proteomes" id="UP001500724">
    <property type="component" value="Unassembled WGS sequence"/>
</dbReference>
<proteinExistence type="predicted"/>
<feature type="compositionally biased region" description="Basic and acidic residues" evidence="1">
    <location>
        <begin position="52"/>
        <end position="62"/>
    </location>
</feature>
<evidence type="ECO:0000256" key="1">
    <source>
        <dbReference type="SAM" id="MobiDB-lite"/>
    </source>
</evidence>
<evidence type="ECO:0000313" key="3">
    <source>
        <dbReference type="Proteomes" id="UP001500724"/>
    </source>
</evidence>
<keyword evidence="3" id="KW-1185">Reference proteome</keyword>
<name>A0ABN1HHG4_9ACTN</name>
<dbReference type="EMBL" id="BAAAGU010000027">
    <property type="protein sequence ID" value="GAA0649447.1"/>
    <property type="molecule type" value="Genomic_DNA"/>
</dbReference>
<gene>
    <name evidence="2" type="ORF">GCM10009535_29300</name>
</gene>
<evidence type="ECO:0000313" key="2">
    <source>
        <dbReference type="EMBL" id="GAA0649447.1"/>
    </source>
</evidence>
<comment type="caution">
    <text evidence="2">The sequence shown here is derived from an EMBL/GenBank/DDBJ whole genome shotgun (WGS) entry which is preliminary data.</text>
</comment>
<accession>A0ABN1HHG4</accession>